<sequence length="163" mass="17537">MAEHNLTLDRMFNMDETAFETRRKSKKVVALKGSPNVWAKTVATNFHLSVWIGHQATIRSELLLLPSKGRRRTGQKKIDVGGRVLTFSVLADVETTKEVQIAAVKQKKLLQAKRAKKKAKRGHSAGIDGAADGHDGVAALGLIASAPIGAEVSGDVGQTVFVN</sequence>
<evidence type="ECO:0000313" key="2">
    <source>
        <dbReference type="Proteomes" id="UP000275652"/>
    </source>
</evidence>
<dbReference type="EMBL" id="QUTI01014329">
    <property type="protein sequence ID" value="RLO12137.1"/>
    <property type="molecule type" value="Genomic_DNA"/>
</dbReference>
<dbReference type="Proteomes" id="UP000275652">
    <property type="component" value="Unassembled WGS sequence"/>
</dbReference>
<protein>
    <recommendedName>
        <fullName evidence="3">DDE-1 domain-containing protein</fullName>
    </recommendedName>
</protein>
<organism evidence="1 2">
    <name type="scientific">Aphanomyces astaci</name>
    <name type="common">Crayfish plague agent</name>
    <dbReference type="NCBI Taxonomy" id="112090"/>
    <lineage>
        <taxon>Eukaryota</taxon>
        <taxon>Sar</taxon>
        <taxon>Stramenopiles</taxon>
        <taxon>Oomycota</taxon>
        <taxon>Saprolegniomycetes</taxon>
        <taxon>Saprolegniales</taxon>
        <taxon>Verrucalvaceae</taxon>
        <taxon>Aphanomyces</taxon>
    </lineage>
</organism>
<name>A0A9X8EA00_APHAT</name>
<comment type="caution">
    <text evidence="1">The sequence shown here is derived from an EMBL/GenBank/DDBJ whole genome shotgun (WGS) entry which is preliminary data.</text>
</comment>
<evidence type="ECO:0000313" key="1">
    <source>
        <dbReference type="EMBL" id="RLO12137.1"/>
    </source>
</evidence>
<evidence type="ECO:0008006" key="3">
    <source>
        <dbReference type="Google" id="ProtNLM"/>
    </source>
</evidence>
<accession>A0A9X8EA00</accession>
<reference evidence="1 2" key="1">
    <citation type="journal article" date="2018" name="J. Invertebr. Pathol.">
        <title>New genotyping method for the causative agent of crayfish plague (Aphanomyces astaci) based on whole genome data.</title>
        <authorList>
            <person name="Minardi D."/>
            <person name="Studholme D.J."/>
            <person name="van der Giezen M."/>
            <person name="Pretto T."/>
            <person name="Oidtmann B."/>
        </authorList>
    </citation>
    <scope>NUCLEOTIDE SEQUENCE [LARGE SCALE GENOMIC DNA]</scope>
    <source>
        <strain evidence="1 2">KB13</strain>
    </source>
</reference>
<dbReference type="AlphaFoldDB" id="A0A9X8EA00"/>
<gene>
    <name evidence="1" type="ORF">DYB28_001840</name>
</gene>
<proteinExistence type="predicted"/>